<dbReference type="Pfam" id="PF00534">
    <property type="entry name" value="Glycos_transf_1"/>
    <property type="match status" value="1"/>
</dbReference>
<organism evidence="5 6">
    <name type="scientific">Aeromicrobium erythreum</name>
    <dbReference type="NCBI Taxonomy" id="2041"/>
    <lineage>
        <taxon>Bacteria</taxon>
        <taxon>Bacillati</taxon>
        <taxon>Actinomycetota</taxon>
        <taxon>Actinomycetes</taxon>
        <taxon>Propionibacteriales</taxon>
        <taxon>Nocardioidaceae</taxon>
        <taxon>Aeromicrobium</taxon>
    </lineage>
</organism>
<reference evidence="5 6" key="1">
    <citation type="journal article" date="1991" name="Int. J. Syst. Bacteriol.">
        <title>Description of the erythromycin-producing bacterium Arthrobacter sp. strain NRRL B-3381 as Aeromicrobium erythreum gen. nov., sp. nov.</title>
        <authorList>
            <person name="Miller E.S."/>
            <person name="Woese C.R."/>
            <person name="Brenner S."/>
        </authorList>
    </citation>
    <scope>NUCLEOTIDE SEQUENCE [LARGE SCALE GENOMIC DNA]</scope>
    <source>
        <strain evidence="5 6">AR18</strain>
    </source>
</reference>
<dbReference type="Gene3D" id="3.40.50.2000">
    <property type="entry name" value="Glycogen Phosphorylase B"/>
    <property type="match status" value="2"/>
</dbReference>
<evidence type="ECO:0000259" key="4">
    <source>
        <dbReference type="Pfam" id="PF13439"/>
    </source>
</evidence>
<dbReference type="SUPFAM" id="SSF53756">
    <property type="entry name" value="UDP-Glycosyltransferase/glycogen phosphorylase"/>
    <property type="match status" value="1"/>
</dbReference>
<dbReference type="PANTHER" id="PTHR12526:SF595">
    <property type="entry name" value="BLL5217 PROTEIN"/>
    <property type="match status" value="1"/>
</dbReference>
<dbReference type="Proteomes" id="UP000067689">
    <property type="component" value="Chromosome"/>
</dbReference>
<dbReference type="InterPro" id="IPR001296">
    <property type="entry name" value="Glyco_trans_1"/>
</dbReference>
<dbReference type="InterPro" id="IPR028098">
    <property type="entry name" value="Glyco_trans_4-like_N"/>
</dbReference>
<evidence type="ECO:0000313" key="5">
    <source>
        <dbReference type="EMBL" id="ALX06001.1"/>
    </source>
</evidence>
<dbReference type="OrthoDB" id="9809227at2"/>
<evidence type="ECO:0000313" key="6">
    <source>
        <dbReference type="Proteomes" id="UP000067689"/>
    </source>
</evidence>
<protein>
    <submittedName>
        <fullName evidence="5">Glycosyl transferase family 1</fullName>
    </submittedName>
</protein>
<proteinExistence type="predicted"/>
<dbReference type="STRING" id="2041.AERYTH_15495"/>
<dbReference type="EMBL" id="CP011502">
    <property type="protein sequence ID" value="ALX06001.1"/>
    <property type="molecule type" value="Genomic_DNA"/>
</dbReference>
<evidence type="ECO:0000256" key="2">
    <source>
        <dbReference type="ARBA" id="ARBA00022679"/>
    </source>
</evidence>
<dbReference type="PATRIC" id="fig|2041.4.peg.3236"/>
<evidence type="ECO:0000256" key="1">
    <source>
        <dbReference type="ARBA" id="ARBA00022676"/>
    </source>
</evidence>
<sequence length="358" mass="37885">MRICLVASARFPVAEPFQGGLEAHTATLAHALADRGHRVSVFAAPGSDPSLDVEELDVPPFEPSAAARADVGAHPDAWMREHHAYLALMLRLARGGQSRFDVVHNNSLHHLPVAMAPMLSVPMVTTLHTPPLGWLESAIAMSGGASTFAAVSRHTAAAWSRAVQAEVVPNGVDTSRWQPGPGGGRAVWTGRLVPEKAPHLAILAARRAGLAIDLAGPVLDADYVRREVEPLLGDDARLVGHLHTDALCDLVGRAGVALVTPQWDEPYGLVAAEAMACGTPVAAFARGALAEVVGVSAGRLARPDDVDDLARAAREAVALDRTAVRDHAVRHCSVQRMVTRYEELYARAESPTQPAEAS</sequence>
<dbReference type="GO" id="GO:0016757">
    <property type="term" value="F:glycosyltransferase activity"/>
    <property type="evidence" value="ECO:0007669"/>
    <property type="project" value="UniProtKB-KW"/>
</dbReference>
<feature type="domain" description="Glycosyl transferase family 1" evidence="3">
    <location>
        <begin position="189"/>
        <end position="319"/>
    </location>
</feature>
<keyword evidence="1" id="KW-0328">Glycosyltransferase</keyword>
<feature type="domain" description="Glycosyltransferase subfamily 4-like N-terminal" evidence="4">
    <location>
        <begin position="19"/>
        <end position="176"/>
    </location>
</feature>
<accession>A0A0U4BLM5</accession>
<dbReference type="RefSeq" id="WP_067860531.1">
    <property type="nucleotide sequence ID" value="NZ_CP011502.1"/>
</dbReference>
<dbReference type="KEGG" id="aer:AERYTH_15495"/>
<dbReference type="AlphaFoldDB" id="A0A0U4BLM5"/>
<name>A0A0U4BLM5_9ACTN</name>
<evidence type="ECO:0000259" key="3">
    <source>
        <dbReference type="Pfam" id="PF00534"/>
    </source>
</evidence>
<keyword evidence="2 5" id="KW-0808">Transferase</keyword>
<keyword evidence="6" id="KW-1185">Reference proteome</keyword>
<dbReference type="Pfam" id="PF13439">
    <property type="entry name" value="Glyco_transf_4"/>
    <property type="match status" value="1"/>
</dbReference>
<gene>
    <name evidence="5" type="ORF">AERYTH_15495</name>
</gene>
<dbReference type="PANTHER" id="PTHR12526">
    <property type="entry name" value="GLYCOSYLTRANSFERASE"/>
    <property type="match status" value="1"/>
</dbReference>